<name>A0ABD2ADR3_VESSQ</name>
<keyword evidence="2" id="KW-1185">Reference proteome</keyword>
<evidence type="ECO:0000313" key="2">
    <source>
        <dbReference type="Proteomes" id="UP001607302"/>
    </source>
</evidence>
<accession>A0ABD2ADR3</accession>
<dbReference type="AlphaFoldDB" id="A0ABD2ADR3"/>
<gene>
    <name evidence="1" type="ORF">V1478_012338</name>
</gene>
<dbReference type="EMBL" id="JAUDFV010000152">
    <property type="protein sequence ID" value="KAL2718462.1"/>
    <property type="molecule type" value="Genomic_DNA"/>
</dbReference>
<dbReference type="Proteomes" id="UP001607302">
    <property type="component" value="Unassembled WGS sequence"/>
</dbReference>
<proteinExistence type="predicted"/>
<sequence length="100" mass="11614">MSKVGSVSSISLKRISSGKFRRRPEDHQPIQSHREILLRRIKLIDIRNVSSSLSVIFVRDVNDSSQKPRVKNLFEMIVAFVSNDHVLPLRERNPRRPQDV</sequence>
<protein>
    <submittedName>
        <fullName evidence="1">Uncharacterized protein</fullName>
    </submittedName>
</protein>
<evidence type="ECO:0000313" key="1">
    <source>
        <dbReference type="EMBL" id="KAL2718462.1"/>
    </source>
</evidence>
<comment type="caution">
    <text evidence="1">The sequence shown here is derived from an EMBL/GenBank/DDBJ whole genome shotgun (WGS) entry which is preliminary data.</text>
</comment>
<organism evidence="1 2">
    <name type="scientific">Vespula squamosa</name>
    <name type="common">Southern yellow jacket</name>
    <name type="synonym">Wasp</name>
    <dbReference type="NCBI Taxonomy" id="30214"/>
    <lineage>
        <taxon>Eukaryota</taxon>
        <taxon>Metazoa</taxon>
        <taxon>Ecdysozoa</taxon>
        <taxon>Arthropoda</taxon>
        <taxon>Hexapoda</taxon>
        <taxon>Insecta</taxon>
        <taxon>Pterygota</taxon>
        <taxon>Neoptera</taxon>
        <taxon>Endopterygota</taxon>
        <taxon>Hymenoptera</taxon>
        <taxon>Apocrita</taxon>
        <taxon>Aculeata</taxon>
        <taxon>Vespoidea</taxon>
        <taxon>Vespidae</taxon>
        <taxon>Vespinae</taxon>
        <taxon>Vespula</taxon>
    </lineage>
</organism>
<reference evidence="1 2" key="1">
    <citation type="journal article" date="2024" name="Ann. Entomol. Soc. Am.">
        <title>Genomic analyses of the southern and eastern yellowjacket wasps (Hymenoptera: Vespidae) reveal evolutionary signatures of social life.</title>
        <authorList>
            <person name="Catto M.A."/>
            <person name="Caine P.B."/>
            <person name="Orr S.E."/>
            <person name="Hunt B.G."/>
            <person name="Goodisman M.A.D."/>
        </authorList>
    </citation>
    <scope>NUCLEOTIDE SEQUENCE [LARGE SCALE GENOMIC DNA]</scope>
    <source>
        <strain evidence="1">233</strain>
        <tissue evidence="1">Head and thorax</tissue>
    </source>
</reference>